<evidence type="ECO:0008006" key="4">
    <source>
        <dbReference type="Google" id="ProtNLM"/>
    </source>
</evidence>
<dbReference type="InterPro" id="IPR015943">
    <property type="entry name" value="WD40/YVTN_repeat-like_dom_sf"/>
</dbReference>
<sequence length="395" mass="40904">MYLGIKICFLLAAWSVNARPGSHSTGKAVYVLTNNANNAVIGLPIYKNGLLGEGQVTTTGGTGQNGLNSTQDPAGPDSLFSQGAVAVAGQYVFAVNPGSNTISMLKPDHANPSKLTLVGQPALIPGDFPNSVAASSKSRLVCVGTTGTRAGVSCTTYGHGGLGKMDELRLFELNQSTPPIGPPNTLSHVFFSADESALFVAVKGDGSTNNLGFFSVFPVQYGCTSDTAASLVREDVRSSLNGTGLLFGATISPDSGRVFATDPGFGVAVLEVERHTHKAALVSRVVVPGQAAICWAAYSAETDSVFVTDVAVNRLVEIDANDGSILLTANLPNDDPGLIDLQVVGTHVYALSPGNGTTEAAITVFDIGKEQQVQHVSLAKFGANRNAMGMAYIDL</sequence>
<dbReference type="EMBL" id="JBFXLS010000156">
    <property type="protein sequence ID" value="KAL2812925.1"/>
    <property type="molecule type" value="Genomic_DNA"/>
</dbReference>
<accession>A0ABR4HC79</accession>
<feature type="signal peptide" evidence="1">
    <location>
        <begin position="1"/>
        <end position="18"/>
    </location>
</feature>
<keyword evidence="1" id="KW-0732">Signal</keyword>
<evidence type="ECO:0000256" key="1">
    <source>
        <dbReference type="SAM" id="SignalP"/>
    </source>
</evidence>
<gene>
    <name evidence="2" type="ORF">BDW59DRAFT_178358</name>
</gene>
<comment type="caution">
    <text evidence="2">The sequence shown here is derived from an EMBL/GenBank/DDBJ whole genome shotgun (WGS) entry which is preliminary data.</text>
</comment>
<dbReference type="Gene3D" id="2.130.10.10">
    <property type="entry name" value="YVTN repeat-like/Quinoprotein amine dehydrogenase"/>
    <property type="match status" value="2"/>
</dbReference>
<organism evidence="2 3">
    <name type="scientific">Aspergillus cavernicola</name>
    <dbReference type="NCBI Taxonomy" id="176166"/>
    <lineage>
        <taxon>Eukaryota</taxon>
        <taxon>Fungi</taxon>
        <taxon>Dikarya</taxon>
        <taxon>Ascomycota</taxon>
        <taxon>Pezizomycotina</taxon>
        <taxon>Eurotiomycetes</taxon>
        <taxon>Eurotiomycetidae</taxon>
        <taxon>Eurotiales</taxon>
        <taxon>Aspergillaceae</taxon>
        <taxon>Aspergillus</taxon>
        <taxon>Aspergillus subgen. Nidulantes</taxon>
    </lineage>
</organism>
<proteinExistence type="predicted"/>
<dbReference type="SUPFAM" id="SSF75011">
    <property type="entry name" value="3-carboxy-cis,cis-mucoante lactonizing enzyme"/>
    <property type="match status" value="1"/>
</dbReference>
<protein>
    <recommendedName>
        <fullName evidence="4">3-carboxymuconate cyclase</fullName>
    </recommendedName>
</protein>
<dbReference type="Proteomes" id="UP001610335">
    <property type="component" value="Unassembled WGS sequence"/>
</dbReference>
<feature type="chain" id="PRO_5045871218" description="3-carboxymuconate cyclase" evidence="1">
    <location>
        <begin position="19"/>
        <end position="395"/>
    </location>
</feature>
<name>A0ABR4HC79_9EURO</name>
<keyword evidence="3" id="KW-1185">Reference proteome</keyword>
<evidence type="ECO:0000313" key="3">
    <source>
        <dbReference type="Proteomes" id="UP001610335"/>
    </source>
</evidence>
<evidence type="ECO:0000313" key="2">
    <source>
        <dbReference type="EMBL" id="KAL2812925.1"/>
    </source>
</evidence>
<reference evidence="2 3" key="1">
    <citation type="submission" date="2024-07" db="EMBL/GenBank/DDBJ databases">
        <title>Section-level genome sequencing and comparative genomics of Aspergillus sections Usti and Cavernicolus.</title>
        <authorList>
            <consortium name="Lawrence Berkeley National Laboratory"/>
            <person name="Nybo J.L."/>
            <person name="Vesth T.C."/>
            <person name="Theobald S."/>
            <person name="Frisvad J.C."/>
            <person name="Larsen T.O."/>
            <person name="Kjaerboelling I."/>
            <person name="Rothschild-Mancinelli K."/>
            <person name="Lyhne E.K."/>
            <person name="Kogle M.E."/>
            <person name="Barry K."/>
            <person name="Clum A."/>
            <person name="Na H."/>
            <person name="Ledsgaard L."/>
            <person name="Lin J."/>
            <person name="Lipzen A."/>
            <person name="Kuo A."/>
            <person name="Riley R."/>
            <person name="Mondo S."/>
            <person name="LaButti K."/>
            <person name="Haridas S."/>
            <person name="Pangalinan J."/>
            <person name="Salamov A.A."/>
            <person name="Simmons B.A."/>
            <person name="Magnuson J.K."/>
            <person name="Chen J."/>
            <person name="Drula E."/>
            <person name="Henrissat B."/>
            <person name="Wiebenga A."/>
            <person name="Lubbers R.J."/>
            <person name="Gomes A.C."/>
            <person name="Makela M.R."/>
            <person name="Stajich J."/>
            <person name="Grigoriev I.V."/>
            <person name="Mortensen U.H."/>
            <person name="De vries R.P."/>
            <person name="Baker S.E."/>
            <person name="Andersen M.R."/>
        </authorList>
    </citation>
    <scope>NUCLEOTIDE SEQUENCE [LARGE SCALE GENOMIC DNA]</scope>
    <source>
        <strain evidence="2 3">CBS 600.67</strain>
    </source>
</reference>